<gene>
    <name evidence="8" type="primary">cobA</name>
    <name evidence="8" type="ORF">ACFQ19_17270</name>
</gene>
<dbReference type="Gene3D" id="3.30.950.10">
    <property type="entry name" value="Methyltransferase, Cobalt-precorrin-4 Transmethylase, Domain 2"/>
    <property type="match status" value="1"/>
</dbReference>
<dbReference type="Gene3D" id="3.40.50.10090">
    <property type="match status" value="1"/>
</dbReference>
<proteinExistence type="inferred from homology"/>
<name>A0ABW3NMV9_9BACI</name>
<accession>A0ABW3NMV9</accession>
<dbReference type="Pfam" id="PF00590">
    <property type="entry name" value="TP_methylase"/>
    <property type="match status" value="1"/>
</dbReference>
<dbReference type="SUPFAM" id="SSF53790">
    <property type="entry name" value="Tetrapyrrole methylase"/>
    <property type="match status" value="1"/>
</dbReference>
<evidence type="ECO:0000256" key="5">
    <source>
        <dbReference type="ARBA" id="ARBA00023244"/>
    </source>
</evidence>
<dbReference type="NCBIfam" id="TIGR01469">
    <property type="entry name" value="cobA_cysG_Cterm"/>
    <property type="match status" value="1"/>
</dbReference>
<dbReference type="InterPro" id="IPR003043">
    <property type="entry name" value="Uropor_MeTrfase_CS"/>
</dbReference>
<reference evidence="9" key="1">
    <citation type="journal article" date="2019" name="Int. J. Syst. Evol. Microbiol.">
        <title>The Global Catalogue of Microorganisms (GCM) 10K type strain sequencing project: providing services to taxonomists for standard genome sequencing and annotation.</title>
        <authorList>
            <consortium name="The Broad Institute Genomics Platform"/>
            <consortium name="The Broad Institute Genome Sequencing Center for Infectious Disease"/>
            <person name="Wu L."/>
            <person name="Ma J."/>
        </authorList>
    </citation>
    <scope>NUCLEOTIDE SEQUENCE [LARGE SCALE GENOMIC DNA]</scope>
    <source>
        <strain evidence="9">CCUG 56608</strain>
    </source>
</reference>
<dbReference type="Proteomes" id="UP001597041">
    <property type="component" value="Unassembled WGS sequence"/>
</dbReference>
<evidence type="ECO:0000256" key="1">
    <source>
        <dbReference type="ARBA" id="ARBA00012162"/>
    </source>
</evidence>
<evidence type="ECO:0000259" key="7">
    <source>
        <dbReference type="Pfam" id="PF00590"/>
    </source>
</evidence>
<dbReference type="GO" id="GO:0004851">
    <property type="term" value="F:uroporphyrin-III C-methyltransferase activity"/>
    <property type="evidence" value="ECO:0007669"/>
    <property type="project" value="UniProtKB-EC"/>
</dbReference>
<dbReference type="InterPro" id="IPR014777">
    <property type="entry name" value="4pyrrole_Mease_sub1"/>
</dbReference>
<comment type="similarity">
    <text evidence="6">Belongs to the precorrin methyltransferase family.</text>
</comment>
<dbReference type="InterPro" id="IPR000878">
    <property type="entry name" value="4pyrrol_Mease"/>
</dbReference>
<dbReference type="SUPFAM" id="SSF69618">
    <property type="entry name" value="HemD-like"/>
    <property type="match status" value="1"/>
</dbReference>
<evidence type="ECO:0000256" key="2">
    <source>
        <dbReference type="ARBA" id="ARBA00022603"/>
    </source>
</evidence>
<dbReference type="EMBL" id="JBHTKK010000027">
    <property type="protein sequence ID" value="MFD1067761.1"/>
    <property type="molecule type" value="Genomic_DNA"/>
</dbReference>
<evidence type="ECO:0000256" key="6">
    <source>
        <dbReference type="RuleBase" id="RU003960"/>
    </source>
</evidence>
<evidence type="ECO:0000256" key="3">
    <source>
        <dbReference type="ARBA" id="ARBA00022679"/>
    </source>
</evidence>
<organism evidence="8 9">
    <name type="scientific">Oceanobacillus locisalsi</name>
    <dbReference type="NCBI Taxonomy" id="546107"/>
    <lineage>
        <taxon>Bacteria</taxon>
        <taxon>Bacillati</taxon>
        <taxon>Bacillota</taxon>
        <taxon>Bacilli</taxon>
        <taxon>Bacillales</taxon>
        <taxon>Bacillaceae</taxon>
        <taxon>Oceanobacillus</taxon>
    </lineage>
</organism>
<keyword evidence="9" id="KW-1185">Reference proteome</keyword>
<sequence length="471" mass="52900">METQKGFVSFVGAGPGDTGLVTKKGMQRVQEADIILYDRLANPRLLRDAKDSCVFIYCGKLPERHTMRQEKINRLLVQYAGQGYRVVRLKGGDPSVFGRVGEEAEELVANHLAFEMIPGITSSIAAAAYAGIPVTHRDYSTSLTLRTGHTCQSNAALREDGQLLGDTVAYYMGMKKMLTNCRELICQGKPSDTKVAIIQWGTLGKQKVVEGTLETIQTSIEKEHIKSPAMMIVGDVVGLREKLTWFDNKKFSGRRILIAKATGYSCTLEDYFTERGAEAYSFPVLKQKEYAFTAEVFQTILETNRLIFTNASSVDVFFRQYRQAHYDMRDLPRNIAYQTEGTRKALAARGVMADRVQDGNAPAIVVGSQIDIRHGQAGYPTHKWLVDERFDAIHTRMLSENDWETVIFPNKAAVTRFIQALQKLGITHLSDIKFAYIGESVKEYAIEQGFCHMDEAVQAELKQINWRGEHV</sequence>
<dbReference type="Gene3D" id="3.40.1010.10">
    <property type="entry name" value="Cobalt-precorrin-4 Transmethylase, Domain 1"/>
    <property type="match status" value="1"/>
</dbReference>
<keyword evidence="5" id="KW-0627">Porphyrin biosynthesis</keyword>
<dbReference type="PANTHER" id="PTHR45790:SF3">
    <property type="entry name" value="S-ADENOSYL-L-METHIONINE-DEPENDENT UROPORPHYRINOGEN III METHYLTRANSFERASE, CHLOROPLASTIC"/>
    <property type="match status" value="1"/>
</dbReference>
<dbReference type="GO" id="GO:0032259">
    <property type="term" value="P:methylation"/>
    <property type="evidence" value="ECO:0007669"/>
    <property type="project" value="UniProtKB-KW"/>
</dbReference>
<keyword evidence="2 6" id="KW-0489">Methyltransferase</keyword>
<comment type="caution">
    <text evidence="8">The sequence shown here is derived from an EMBL/GenBank/DDBJ whole genome shotgun (WGS) entry which is preliminary data.</text>
</comment>
<dbReference type="InterPro" id="IPR035996">
    <property type="entry name" value="4pyrrol_Methylase_sf"/>
</dbReference>
<evidence type="ECO:0000313" key="9">
    <source>
        <dbReference type="Proteomes" id="UP001597041"/>
    </source>
</evidence>
<dbReference type="PANTHER" id="PTHR45790">
    <property type="entry name" value="SIROHEME SYNTHASE-RELATED"/>
    <property type="match status" value="1"/>
</dbReference>
<dbReference type="InterPro" id="IPR014776">
    <property type="entry name" value="4pyrrole_Mease_sub2"/>
</dbReference>
<evidence type="ECO:0000256" key="4">
    <source>
        <dbReference type="ARBA" id="ARBA00022691"/>
    </source>
</evidence>
<dbReference type="InterPro" id="IPR006366">
    <property type="entry name" value="CobA/CysG_C"/>
</dbReference>
<dbReference type="CDD" id="cd11642">
    <property type="entry name" value="SUMT"/>
    <property type="match status" value="1"/>
</dbReference>
<evidence type="ECO:0000313" key="8">
    <source>
        <dbReference type="EMBL" id="MFD1067761.1"/>
    </source>
</evidence>
<dbReference type="InterPro" id="IPR050161">
    <property type="entry name" value="Siro_Cobalamin_biosynth"/>
</dbReference>
<dbReference type="RefSeq" id="WP_379593913.1">
    <property type="nucleotide sequence ID" value="NZ_JBHTKK010000027.1"/>
</dbReference>
<dbReference type="PROSITE" id="PS00840">
    <property type="entry name" value="SUMT_2"/>
    <property type="match status" value="1"/>
</dbReference>
<dbReference type="EC" id="2.1.1.107" evidence="1"/>
<feature type="domain" description="Tetrapyrrole methylase" evidence="7">
    <location>
        <begin position="8"/>
        <end position="216"/>
    </location>
</feature>
<keyword evidence="4" id="KW-0949">S-adenosyl-L-methionine</keyword>
<dbReference type="InterPro" id="IPR036108">
    <property type="entry name" value="4pyrrol_syn_uPrphyn_synt_sf"/>
</dbReference>
<keyword evidence="3 6" id="KW-0808">Transferase</keyword>
<dbReference type="NCBIfam" id="NF004790">
    <property type="entry name" value="PRK06136.1"/>
    <property type="match status" value="1"/>
</dbReference>
<protein>
    <recommendedName>
        <fullName evidence="1">uroporphyrinogen-III C-methyltransferase</fullName>
        <ecNumber evidence="1">2.1.1.107</ecNumber>
    </recommendedName>
</protein>